<evidence type="ECO:0000313" key="2">
    <source>
        <dbReference type="EMBL" id="VDK21193.1"/>
    </source>
</evidence>
<sequence>MEFTRPFTLAAAALIYAEELAHHWVEGCKADLLLIYIHSFDPGKLRKPYLVPLFRYNYAHLSRFSHPLAIPKRHTVFTAINNYLKSLRGIVSSSEFAKFMHLTQIYLPAWVKPIEVQSSVPDWAILISFAFVALAFFSIYVANCITHRIGTSYWQPKSSSAGGIRLANDRWRAGFGGGVMMQNGGMNMKSSMMFKQFNRRTKIAQNMQKI</sequence>
<dbReference type="WBParaSite" id="ASIM_0000329101-mRNA-1">
    <property type="protein sequence ID" value="ASIM_0000329101-mRNA-1"/>
    <property type="gene ID" value="ASIM_0000329101"/>
</dbReference>
<keyword evidence="1" id="KW-0472">Membrane</keyword>
<organism evidence="4">
    <name type="scientific">Anisakis simplex</name>
    <name type="common">Herring worm</name>
    <dbReference type="NCBI Taxonomy" id="6269"/>
    <lineage>
        <taxon>Eukaryota</taxon>
        <taxon>Metazoa</taxon>
        <taxon>Ecdysozoa</taxon>
        <taxon>Nematoda</taxon>
        <taxon>Chromadorea</taxon>
        <taxon>Rhabditida</taxon>
        <taxon>Spirurina</taxon>
        <taxon>Ascaridomorpha</taxon>
        <taxon>Ascaridoidea</taxon>
        <taxon>Anisakidae</taxon>
        <taxon>Anisakis</taxon>
        <taxon>Anisakis simplex complex</taxon>
    </lineage>
</organism>
<dbReference type="Proteomes" id="UP000267096">
    <property type="component" value="Unassembled WGS sequence"/>
</dbReference>
<gene>
    <name evidence="2" type="ORF">ASIM_LOCUS3133</name>
</gene>
<evidence type="ECO:0000256" key="1">
    <source>
        <dbReference type="SAM" id="Phobius"/>
    </source>
</evidence>
<keyword evidence="1" id="KW-1133">Transmembrane helix</keyword>
<dbReference type="AlphaFoldDB" id="A0A0M3J6V0"/>
<evidence type="ECO:0000313" key="3">
    <source>
        <dbReference type="Proteomes" id="UP000267096"/>
    </source>
</evidence>
<feature type="transmembrane region" description="Helical" evidence="1">
    <location>
        <begin position="123"/>
        <end position="142"/>
    </location>
</feature>
<protein>
    <submittedName>
        <fullName evidence="4">Thioredoxin-like_fold domain-containing protein</fullName>
    </submittedName>
</protein>
<name>A0A0M3J6V0_ANISI</name>
<evidence type="ECO:0000313" key="4">
    <source>
        <dbReference type="WBParaSite" id="ASIM_0000329101-mRNA-1"/>
    </source>
</evidence>
<proteinExistence type="predicted"/>
<keyword evidence="1" id="KW-0812">Transmembrane</keyword>
<keyword evidence="3" id="KW-1185">Reference proteome</keyword>
<accession>A0A0M3J6V0</accession>
<reference evidence="4" key="1">
    <citation type="submission" date="2017-02" db="UniProtKB">
        <authorList>
            <consortium name="WormBaseParasite"/>
        </authorList>
    </citation>
    <scope>IDENTIFICATION</scope>
</reference>
<dbReference type="OrthoDB" id="5869822at2759"/>
<reference evidence="2 3" key="2">
    <citation type="submission" date="2018-11" db="EMBL/GenBank/DDBJ databases">
        <authorList>
            <consortium name="Pathogen Informatics"/>
        </authorList>
    </citation>
    <scope>NUCLEOTIDE SEQUENCE [LARGE SCALE GENOMIC DNA]</scope>
</reference>
<dbReference type="EMBL" id="UYRR01004643">
    <property type="protein sequence ID" value="VDK21193.1"/>
    <property type="molecule type" value="Genomic_DNA"/>
</dbReference>